<comment type="caution">
    <text evidence="3">The sequence shown here is derived from an EMBL/GenBank/DDBJ whole genome shotgun (WGS) entry which is preliminary data.</text>
</comment>
<evidence type="ECO:0008006" key="5">
    <source>
        <dbReference type="Google" id="ProtNLM"/>
    </source>
</evidence>
<keyword evidence="4" id="KW-1185">Reference proteome</keyword>
<accession>A0ABQ5FQ88</accession>
<feature type="coiled-coil region" evidence="1">
    <location>
        <begin position="110"/>
        <end position="137"/>
    </location>
</feature>
<evidence type="ECO:0000256" key="2">
    <source>
        <dbReference type="SAM" id="MobiDB-lite"/>
    </source>
</evidence>
<evidence type="ECO:0000256" key="1">
    <source>
        <dbReference type="SAM" id="Coils"/>
    </source>
</evidence>
<evidence type="ECO:0000313" key="3">
    <source>
        <dbReference type="EMBL" id="GJT64842.1"/>
    </source>
</evidence>
<organism evidence="3 4">
    <name type="scientific">Tanacetum coccineum</name>
    <dbReference type="NCBI Taxonomy" id="301880"/>
    <lineage>
        <taxon>Eukaryota</taxon>
        <taxon>Viridiplantae</taxon>
        <taxon>Streptophyta</taxon>
        <taxon>Embryophyta</taxon>
        <taxon>Tracheophyta</taxon>
        <taxon>Spermatophyta</taxon>
        <taxon>Magnoliopsida</taxon>
        <taxon>eudicotyledons</taxon>
        <taxon>Gunneridae</taxon>
        <taxon>Pentapetalae</taxon>
        <taxon>asterids</taxon>
        <taxon>campanulids</taxon>
        <taxon>Asterales</taxon>
        <taxon>Asteraceae</taxon>
        <taxon>Asteroideae</taxon>
        <taxon>Anthemideae</taxon>
        <taxon>Anthemidinae</taxon>
        <taxon>Tanacetum</taxon>
    </lineage>
</organism>
<gene>
    <name evidence="3" type="ORF">Tco_1016322</name>
</gene>
<sequence>MGITSYDDEPGEPELDEGAEEDIDGDNTDEDVQDPLMGDKQKLNVQCFVFKYSISLLGFSIFKFMMFPSCLIRSENKLLLCTFVQLCVCNQNCIPPQTEADKDLEPLVVLNRLAKANVGFKAQIDKLQQERDEFQCDTSFKTPQTDCCKSWDGVACGPHGRVVNVSRSDFFTTEEYDLVDTTMLIRSKLDNVLSLNNSQINGNENT</sequence>
<proteinExistence type="predicted"/>
<dbReference type="EMBL" id="BQNB010017582">
    <property type="protein sequence ID" value="GJT64842.1"/>
    <property type="molecule type" value="Genomic_DNA"/>
</dbReference>
<protein>
    <recommendedName>
        <fullName evidence="5">Leucine-rich repeat-containing N-terminal plant-type domain-containing protein</fullName>
    </recommendedName>
</protein>
<evidence type="ECO:0000313" key="4">
    <source>
        <dbReference type="Proteomes" id="UP001151760"/>
    </source>
</evidence>
<reference evidence="3" key="2">
    <citation type="submission" date="2022-01" db="EMBL/GenBank/DDBJ databases">
        <authorList>
            <person name="Yamashiro T."/>
            <person name="Shiraishi A."/>
            <person name="Satake H."/>
            <person name="Nakayama K."/>
        </authorList>
    </citation>
    <scope>NUCLEOTIDE SEQUENCE</scope>
</reference>
<name>A0ABQ5FQ88_9ASTR</name>
<keyword evidence="1" id="KW-0175">Coiled coil</keyword>
<feature type="region of interest" description="Disordered" evidence="2">
    <location>
        <begin position="1"/>
        <end position="35"/>
    </location>
</feature>
<dbReference type="Proteomes" id="UP001151760">
    <property type="component" value="Unassembled WGS sequence"/>
</dbReference>
<feature type="compositionally biased region" description="Acidic residues" evidence="2">
    <location>
        <begin position="1"/>
        <end position="33"/>
    </location>
</feature>
<reference evidence="3" key="1">
    <citation type="journal article" date="2022" name="Int. J. Mol. Sci.">
        <title>Draft Genome of Tanacetum Coccineum: Genomic Comparison of Closely Related Tanacetum-Family Plants.</title>
        <authorList>
            <person name="Yamashiro T."/>
            <person name="Shiraishi A."/>
            <person name="Nakayama K."/>
            <person name="Satake H."/>
        </authorList>
    </citation>
    <scope>NUCLEOTIDE SEQUENCE</scope>
</reference>